<dbReference type="Pfam" id="PF00370">
    <property type="entry name" value="FGGY_N"/>
    <property type="match status" value="1"/>
</dbReference>
<accession>A0A3E2WH88</accession>
<dbReference type="GeneID" id="93332177"/>
<dbReference type="PIRSF" id="PIRSF000538">
    <property type="entry name" value="GlpK"/>
    <property type="match status" value="1"/>
</dbReference>
<dbReference type="Pfam" id="PF02782">
    <property type="entry name" value="FGGY_C"/>
    <property type="match status" value="1"/>
</dbReference>
<comment type="caution">
    <text evidence="6">The sequence shown here is derived from an EMBL/GenBank/DDBJ whole genome shotgun (WGS) entry which is preliminary data.</text>
</comment>
<evidence type="ECO:0000313" key="6">
    <source>
        <dbReference type="EMBL" id="RGC26119.1"/>
    </source>
</evidence>
<gene>
    <name evidence="6" type="ORF">DWX41_19680</name>
</gene>
<dbReference type="InterPro" id="IPR043129">
    <property type="entry name" value="ATPase_NBD"/>
</dbReference>
<comment type="similarity">
    <text evidence="1">Belongs to the FGGY kinase family.</text>
</comment>
<dbReference type="AlphaFoldDB" id="A0A3E2WH88"/>
<dbReference type="EMBL" id="QVIA01000029">
    <property type="protein sequence ID" value="RGC26119.1"/>
    <property type="molecule type" value="Genomic_DNA"/>
</dbReference>
<dbReference type="Proteomes" id="UP000261111">
    <property type="component" value="Unassembled WGS sequence"/>
</dbReference>
<dbReference type="RefSeq" id="WP_117441233.1">
    <property type="nucleotide sequence ID" value="NZ_QVIA01000029.1"/>
</dbReference>
<feature type="domain" description="Carbohydrate kinase FGGY C-terminal" evidence="5">
    <location>
        <begin position="291"/>
        <end position="453"/>
    </location>
</feature>
<evidence type="ECO:0008006" key="8">
    <source>
        <dbReference type="Google" id="ProtNLM"/>
    </source>
</evidence>
<evidence type="ECO:0000259" key="4">
    <source>
        <dbReference type="Pfam" id="PF00370"/>
    </source>
</evidence>
<dbReference type="InterPro" id="IPR018485">
    <property type="entry name" value="FGGY_C"/>
</dbReference>
<dbReference type="Gene3D" id="3.30.420.40">
    <property type="match status" value="2"/>
</dbReference>
<evidence type="ECO:0000256" key="3">
    <source>
        <dbReference type="ARBA" id="ARBA00022777"/>
    </source>
</evidence>
<evidence type="ECO:0000259" key="5">
    <source>
        <dbReference type="Pfam" id="PF02782"/>
    </source>
</evidence>
<dbReference type="SUPFAM" id="SSF53067">
    <property type="entry name" value="Actin-like ATPase domain"/>
    <property type="match status" value="2"/>
</dbReference>
<dbReference type="PANTHER" id="PTHR43095">
    <property type="entry name" value="SUGAR KINASE"/>
    <property type="match status" value="1"/>
</dbReference>
<dbReference type="CDD" id="cd07773">
    <property type="entry name" value="ASKHA_NBD_FGGY_FK"/>
    <property type="match status" value="1"/>
</dbReference>
<feature type="domain" description="Carbohydrate kinase FGGY N-terminal" evidence="4">
    <location>
        <begin position="4"/>
        <end position="248"/>
    </location>
</feature>
<proteinExistence type="inferred from homology"/>
<evidence type="ECO:0000313" key="7">
    <source>
        <dbReference type="Proteomes" id="UP000261111"/>
    </source>
</evidence>
<evidence type="ECO:0000256" key="1">
    <source>
        <dbReference type="ARBA" id="ARBA00009156"/>
    </source>
</evidence>
<organism evidence="6 7">
    <name type="scientific">Hungatella hathewayi</name>
    <dbReference type="NCBI Taxonomy" id="154046"/>
    <lineage>
        <taxon>Bacteria</taxon>
        <taxon>Bacillati</taxon>
        <taxon>Bacillota</taxon>
        <taxon>Clostridia</taxon>
        <taxon>Lachnospirales</taxon>
        <taxon>Lachnospiraceae</taxon>
        <taxon>Hungatella</taxon>
    </lineage>
</organism>
<reference evidence="6 7" key="1">
    <citation type="submission" date="2018-08" db="EMBL/GenBank/DDBJ databases">
        <title>A genome reference for cultivated species of the human gut microbiota.</title>
        <authorList>
            <person name="Zou Y."/>
            <person name="Xue W."/>
            <person name="Luo G."/>
        </authorList>
    </citation>
    <scope>NUCLEOTIDE SEQUENCE [LARGE SCALE GENOMIC DNA]</scope>
    <source>
        <strain evidence="6 7">AF19-21</strain>
    </source>
</reference>
<dbReference type="InterPro" id="IPR018484">
    <property type="entry name" value="FGGY_N"/>
</dbReference>
<sequence length="505" mass="56282">MKILMGLDLGTTAMKIALFDEQGKILAFSTQEYDLLTPQTNYVEEKPEVYWKAFQDGIADLRSQYFLSEVTEIAMAMSAQGETLFVLDREGNPLRNAIVWMDNRAIEEAKELEERFGNDVCYQKTGQVSFEACWPASKILWIRKHEPEVFAEADKFLLIEDYFIYRLTGKYTTEPSLVCSSTYWDIIDRKYWKEMLDYLGIEERQLAAVAESGNVVGRILPEVAESLGITKNLTICTGALDQAAGAIGAGNIRQGMFSETIGAALAVCVPVNEPVFDPAGKMPLFCFPLKNMYMIHTFTNGGMTLRWFRDKFCELEMLAEKKGCGDAYDMISSQAASVPAGSDGLIMLPHLAGALAPDVNARAKGVWFGFTLQHTKAHFMRAIMESLGYILKRNIDSLNDMGIKVKEIRSLGGGSKSKVWSQIKADINQVTLETVKSKEAAALGAAILAGTAMGVFQSVENAVERMVEVKDRIVPSEEHKEVYREGYLMYNQLFADLAGCFDKTR</sequence>
<name>A0A3E2WH88_9FIRM</name>
<keyword evidence="3" id="KW-0418">Kinase</keyword>
<dbReference type="InterPro" id="IPR000577">
    <property type="entry name" value="Carb_kinase_FGGY"/>
</dbReference>
<dbReference type="InterPro" id="IPR050406">
    <property type="entry name" value="FGGY_Carb_Kinase"/>
</dbReference>
<dbReference type="GO" id="GO:0005975">
    <property type="term" value="P:carbohydrate metabolic process"/>
    <property type="evidence" value="ECO:0007669"/>
    <property type="project" value="InterPro"/>
</dbReference>
<keyword evidence="2" id="KW-0808">Transferase</keyword>
<dbReference type="GO" id="GO:0016301">
    <property type="term" value="F:kinase activity"/>
    <property type="evidence" value="ECO:0007669"/>
    <property type="project" value="UniProtKB-KW"/>
</dbReference>
<evidence type="ECO:0000256" key="2">
    <source>
        <dbReference type="ARBA" id="ARBA00022679"/>
    </source>
</evidence>
<protein>
    <recommendedName>
        <fullName evidence="8">Xylulokinase</fullName>
    </recommendedName>
</protein>